<evidence type="ECO:0000313" key="2">
    <source>
        <dbReference type="EMBL" id="MBC5788526.1"/>
    </source>
</evidence>
<evidence type="ECO:0000313" key="3">
    <source>
        <dbReference type="Proteomes" id="UP000649151"/>
    </source>
</evidence>
<comment type="caution">
    <text evidence="2">The sequence shown here is derived from an EMBL/GenBank/DDBJ whole genome shotgun (WGS) entry which is preliminary data.</text>
</comment>
<proteinExistence type="predicted"/>
<keyword evidence="1" id="KW-0472">Membrane</keyword>
<feature type="transmembrane region" description="Helical" evidence="1">
    <location>
        <begin position="9"/>
        <end position="31"/>
    </location>
</feature>
<organism evidence="2 3">
    <name type="scientific">Clostridium facile</name>
    <dbReference type="NCBI Taxonomy" id="2763035"/>
    <lineage>
        <taxon>Bacteria</taxon>
        <taxon>Bacillati</taxon>
        <taxon>Bacillota</taxon>
        <taxon>Clostridia</taxon>
        <taxon>Eubacteriales</taxon>
        <taxon>Clostridiaceae</taxon>
        <taxon>Clostridium</taxon>
    </lineage>
</organism>
<keyword evidence="1" id="KW-0812">Transmembrane</keyword>
<keyword evidence="3" id="KW-1185">Reference proteome</keyword>
<dbReference type="EMBL" id="JACOQK010000001">
    <property type="protein sequence ID" value="MBC5788526.1"/>
    <property type="molecule type" value="Genomic_DNA"/>
</dbReference>
<protein>
    <submittedName>
        <fullName evidence="2">Uncharacterized protein</fullName>
    </submittedName>
</protein>
<dbReference type="RefSeq" id="WP_069987045.1">
    <property type="nucleotide sequence ID" value="NZ_JACOQK010000001.1"/>
</dbReference>
<evidence type="ECO:0000256" key="1">
    <source>
        <dbReference type="SAM" id="Phobius"/>
    </source>
</evidence>
<reference evidence="2 3" key="1">
    <citation type="submission" date="2020-08" db="EMBL/GenBank/DDBJ databases">
        <title>Genome public.</title>
        <authorList>
            <person name="Liu C."/>
            <person name="Sun Q."/>
        </authorList>
    </citation>
    <scope>NUCLEOTIDE SEQUENCE [LARGE SCALE GENOMIC DNA]</scope>
    <source>
        <strain evidence="2 3">NSJ-27</strain>
    </source>
</reference>
<dbReference type="Proteomes" id="UP000649151">
    <property type="component" value="Unassembled WGS sequence"/>
</dbReference>
<name>A0ABR7ITQ7_9CLOT</name>
<keyword evidence="1" id="KW-1133">Transmembrane helix</keyword>
<gene>
    <name evidence="2" type="ORF">H8Z77_10965</name>
</gene>
<sequence length="81" mass="9053">MEKTNHPKIILIAASIFCTLAFIVLTSVSIYSDTNKNLLVGEIVSQANIYQGELVLLRDFGDSGKNNFRNQQVIQQINDIL</sequence>
<accession>A0ABR7ITQ7</accession>